<dbReference type="OrthoDB" id="9810297at2"/>
<feature type="domain" description="SAM-dependent MTase RsmB/NOP-type" evidence="7">
    <location>
        <begin position="1"/>
        <end position="297"/>
    </location>
</feature>
<dbReference type="PANTHER" id="PTHR22807">
    <property type="entry name" value="NOP2 YEAST -RELATED NOL1/NOP2/FMU SUN DOMAIN-CONTAINING"/>
    <property type="match status" value="1"/>
</dbReference>
<dbReference type="AlphaFoldDB" id="A0A0R2KH21"/>
<protein>
    <submittedName>
        <fullName evidence="8">23S rRNA m(5)C methyltransferase</fullName>
    </submittedName>
</protein>
<keyword evidence="1" id="KW-0963">Cytoplasm</keyword>
<dbReference type="CDD" id="cd21147">
    <property type="entry name" value="RsmF_methylt_CTD1"/>
    <property type="match status" value="1"/>
</dbReference>
<dbReference type="Gene3D" id="3.40.50.150">
    <property type="entry name" value="Vaccinia Virus protein VP39"/>
    <property type="match status" value="1"/>
</dbReference>
<evidence type="ECO:0000256" key="6">
    <source>
        <dbReference type="PROSITE-ProRule" id="PRU01023"/>
    </source>
</evidence>
<comment type="similarity">
    <text evidence="6">Belongs to the class I-like SAM-binding methyltransferase superfamily. RsmB/NOP family.</text>
</comment>
<dbReference type="InterPro" id="IPR001678">
    <property type="entry name" value="MeTrfase_RsmB-F_NOP2_dom"/>
</dbReference>
<name>A0A0R2KH21_9LACO</name>
<feature type="binding site" evidence="6">
    <location>
        <begin position="104"/>
        <end position="110"/>
    </location>
    <ligand>
        <name>S-adenosyl-L-methionine</name>
        <dbReference type="ChEBI" id="CHEBI:59789"/>
    </ligand>
</feature>
<comment type="caution">
    <text evidence="6">Lacks conserved residue(s) required for the propagation of feature annotation.</text>
</comment>
<evidence type="ECO:0000256" key="3">
    <source>
        <dbReference type="ARBA" id="ARBA00022679"/>
    </source>
</evidence>
<dbReference type="eggNOG" id="COG3270">
    <property type="taxonomic scope" value="Bacteria"/>
</dbReference>
<dbReference type="EMBL" id="JQBZ01000025">
    <property type="protein sequence ID" value="KRN88655.1"/>
    <property type="molecule type" value="Genomic_DNA"/>
</dbReference>
<evidence type="ECO:0000256" key="1">
    <source>
        <dbReference type="ARBA" id="ARBA00022490"/>
    </source>
</evidence>
<evidence type="ECO:0000313" key="9">
    <source>
        <dbReference type="Proteomes" id="UP000051500"/>
    </source>
</evidence>
<dbReference type="PANTHER" id="PTHR22807:SF30">
    <property type="entry name" value="28S RRNA (CYTOSINE(4447)-C(5))-METHYLTRANSFERASE-RELATED"/>
    <property type="match status" value="1"/>
</dbReference>
<dbReference type="Pfam" id="PF13636">
    <property type="entry name" value="Methyltranf_PUA"/>
    <property type="match status" value="1"/>
</dbReference>
<dbReference type="InterPro" id="IPR031341">
    <property type="entry name" value="Methyltr_RsmF_N"/>
</dbReference>
<dbReference type="GO" id="GO:0001510">
    <property type="term" value="P:RNA methylation"/>
    <property type="evidence" value="ECO:0007669"/>
    <property type="project" value="InterPro"/>
</dbReference>
<dbReference type="Pfam" id="PF17125">
    <property type="entry name" value="Methyltr_RsmF_N"/>
    <property type="match status" value="1"/>
</dbReference>
<keyword evidence="2 6" id="KW-0489">Methyltransferase</keyword>
<evidence type="ECO:0000256" key="5">
    <source>
        <dbReference type="ARBA" id="ARBA00022884"/>
    </source>
</evidence>
<keyword evidence="9" id="KW-1185">Reference proteome</keyword>
<dbReference type="InterPro" id="IPR049560">
    <property type="entry name" value="MeTrfase_RsmB-F_NOP2_cat"/>
</dbReference>
<dbReference type="InterPro" id="IPR027391">
    <property type="entry name" value="Nol1_Nop2_Fmu_2"/>
</dbReference>
<evidence type="ECO:0000256" key="2">
    <source>
        <dbReference type="ARBA" id="ARBA00022603"/>
    </source>
</evidence>
<dbReference type="PROSITE" id="PS51686">
    <property type="entry name" value="SAM_MT_RSMB_NOP"/>
    <property type="match status" value="1"/>
</dbReference>
<dbReference type="Pfam" id="PF17126">
    <property type="entry name" value="RsmF_methylt_CI"/>
    <property type="match status" value="1"/>
</dbReference>
<proteinExistence type="inferred from homology"/>
<dbReference type="InterPro" id="IPR029063">
    <property type="entry name" value="SAM-dependent_MTases_sf"/>
</dbReference>
<feature type="binding site" evidence="6">
    <location>
        <position position="128"/>
    </location>
    <ligand>
        <name>S-adenosyl-L-methionine</name>
        <dbReference type="ChEBI" id="CHEBI:59789"/>
    </ligand>
</feature>
<dbReference type="SUPFAM" id="SSF53335">
    <property type="entry name" value="S-adenosyl-L-methionine-dependent methyltransferases"/>
    <property type="match status" value="1"/>
</dbReference>
<evidence type="ECO:0000256" key="4">
    <source>
        <dbReference type="ARBA" id="ARBA00022691"/>
    </source>
</evidence>
<accession>A0A0R2KH21</accession>
<dbReference type="eggNOG" id="COG0144">
    <property type="taxonomic scope" value="Bacteria"/>
</dbReference>
<evidence type="ECO:0000259" key="7">
    <source>
        <dbReference type="PROSITE" id="PS51686"/>
    </source>
</evidence>
<keyword evidence="5 6" id="KW-0694">RNA-binding</keyword>
<evidence type="ECO:0000313" key="8">
    <source>
        <dbReference type="EMBL" id="KRN88655.1"/>
    </source>
</evidence>
<feature type="active site" description="Nucleophile" evidence="6">
    <location>
        <position position="226"/>
    </location>
</feature>
<dbReference type="Proteomes" id="UP000051500">
    <property type="component" value="Unassembled WGS sequence"/>
</dbReference>
<dbReference type="Pfam" id="PF01189">
    <property type="entry name" value="Methyltr_RsmB-F"/>
    <property type="match status" value="1"/>
</dbReference>
<dbReference type="Gene3D" id="3.30.70.1170">
    <property type="entry name" value="Sun protein, domain 3"/>
    <property type="match status" value="1"/>
</dbReference>
<dbReference type="InterPro" id="IPR023267">
    <property type="entry name" value="RCMT"/>
</dbReference>
<dbReference type="InterPro" id="IPR031340">
    <property type="entry name" value="RsmF_methylt_CI"/>
</dbReference>
<feature type="binding site" evidence="6">
    <location>
        <position position="173"/>
    </location>
    <ligand>
        <name>S-adenosyl-L-methionine</name>
        <dbReference type="ChEBI" id="CHEBI:59789"/>
    </ligand>
</feature>
<sequence>MKLPNEFIEKYTNLFGDEAAAFFASLQEDVVEKGFRLNPLKNQFENVSYSLAEPVPYVPTGYYGNVSGKSLEHQTGYVYSQDLSAMYVAEVLDIEPGDRVLDLCAAPGGKSTQLAGKLNDTGLLVSNEINLKRAKILAENMERTGAKNVVVLNENPANLAKHLPGYFDKIIVDAPCSGEGMFRKDHNAIDYWHQDYPAECALRQRDILQDAVKLLAPGGQLVYSTCTFAPEEDEQIIDWLVTSYPDFEILPIEKYPGMDQGIPAVTQDQNLELEKTVRLMPHHFKGEGHYIAKLQDTRTKTSDVVKSPKVKKKKNKKQQDKTVLSKEEYQLWQAFQSEVVPALAYAQQDLKVYGSYLYYYSKNWFSLDQLKFVRPGLLLGTFKKNRFEPSYSLAVALNPTTECAKTITITREEWATYVSGNVINVSRDLPNGWYLLECEGKAVSFTKVVQGVAKNFFPKGLRFNV</sequence>
<dbReference type="RefSeq" id="WP_027107059.1">
    <property type="nucleotide sequence ID" value="NZ_JQBZ01000025.1"/>
</dbReference>
<keyword evidence="3 6" id="KW-0808">Transferase</keyword>
<dbReference type="GO" id="GO:0003723">
    <property type="term" value="F:RNA binding"/>
    <property type="evidence" value="ECO:0007669"/>
    <property type="project" value="UniProtKB-UniRule"/>
</dbReference>
<dbReference type="PATRIC" id="fig|1122146.4.peg.636"/>
<dbReference type="GO" id="GO:0008173">
    <property type="term" value="F:RNA methyltransferase activity"/>
    <property type="evidence" value="ECO:0007669"/>
    <property type="project" value="InterPro"/>
</dbReference>
<dbReference type="CDD" id="cd02440">
    <property type="entry name" value="AdoMet_MTases"/>
    <property type="match status" value="1"/>
</dbReference>
<organism evidence="8 9">
    <name type="scientific">Ligilactobacillus ceti DSM 22408</name>
    <dbReference type="NCBI Taxonomy" id="1122146"/>
    <lineage>
        <taxon>Bacteria</taxon>
        <taxon>Bacillati</taxon>
        <taxon>Bacillota</taxon>
        <taxon>Bacilli</taxon>
        <taxon>Lactobacillales</taxon>
        <taxon>Lactobacillaceae</taxon>
        <taxon>Ligilactobacillus</taxon>
    </lineage>
</organism>
<gene>
    <name evidence="8" type="ORF">IV53_GL000620</name>
</gene>
<reference evidence="8 9" key="1">
    <citation type="journal article" date="2015" name="Genome Announc.">
        <title>Expanding the biotechnology potential of lactobacilli through comparative genomics of 213 strains and associated genera.</title>
        <authorList>
            <person name="Sun Z."/>
            <person name="Harris H.M."/>
            <person name="McCann A."/>
            <person name="Guo C."/>
            <person name="Argimon S."/>
            <person name="Zhang W."/>
            <person name="Yang X."/>
            <person name="Jeffery I.B."/>
            <person name="Cooney J.C."/>
            <person name="Kagawa T.F."/>
            <person name="Liu W."/>
            <person name="Song Y."/>
            <person name="Salvetti E."/>
            <person name="Wrobel A."/>
            <person name="Rasinkangas P."/>
            <person name="Parkhill J."/>
            <person name="Rea M.C."/>
            <person name="O'Sullivan O."/>
            <person name="Ritari J."/>
            <person name="Douillard F.P."/>
            <person name="Paul Ross R."/>
            <person name="Yang R."/>
            <person name="Briner A.E."/>
            <person name="Felis G.E."/>
            <person name="de Vos W.M."/>
            <person name="Barrangou R."/>
            <person name="Klaenhammer T.R."/>
            <person name="Caufield P.W."/>
            <person name="Cui Y."/>
            <person name="Zhang H."/>
            <person name="O'Toole P.W."/>
        </authorList>
    </citation>
    <scope>NUCLEOTIDE SEQUENCE [LARGE SCALE GENOMIC DNA]</scope>
    <source>
        <strain evidence="8 9">DSM 22408</strain>
    </source>
</reference>
<dbReference type="STRING" id="1122146.IV53_GL000620"/>
<dbReference type="PRINTS" id="PR02008">
    <property type="entry name" value="RCMTFAMILY"/>
</dbReference>
<keyword evidence="4 6" id="KW-0949">S-adenosyl-L-methionine</keyword>
<dbReference type="Gene3D" id="2.30.130.60">
    <property type="match status" value="1"/>
</dbReference>
<comment type="caution">
    <text evidence="8">The sequence shown here is derived from an EMBL/GenBank/DDBJ whole genome shotgun (WGS) entry which is preliminary data.</text>
</comment>